<comment type="function">
    <text evidence="12 15">F(1)F(0) ATP synthase produces ATP from ADP in the presence of a proton or sodium gradient. F-type ATPases consist of two structural domains, F(1) containing the extramembraneous catalytic core and F(0) containing the membrane proton channel, linked together by a central stalk and a peripheral stalk. During catalysis, ATP synthesis in the catalytic domain of F(1) is coupled via a rotary mechanism of the central stalk subunits to proton translocation.</text>
</comment>
<keyword evidence="9 15" id="KW-0406">Ion transport</keyword>
<evidence type="ECO:0000256" key="12">
    <source>
        <dbReference type="ARBA" id="ARBA00025198"/>
    </source>
</evidence>
<dbReference type="CDD" id="cd06503">
    <property type="entry name" value="ATP-synt_Fo_b"/>
    <property type="match status" value="1"/>
</dbReference>
<dbReference type="Proteomes" id="UP000536262">
    <property type="component" value="Unassembled WGS sequence"/>
</dbReference>
<evidence type="ECO:0000256" key="16">
    <source>
        <dbReference type="RuleBase" id="RU003848"/>
    </source>
</evidence>
<dbReference type="NCBIfam" id="NF006612">
    <property type="entry name" value="PRK09174.1"/>
    <property type="match status" value="1"/>
</dbReference>
<accession>A0A7X0F5S8</accession>
<dbReference type="RefSeq" id="WP_055978223.1">
    <property type="nucleotide sequence ID" value="NZ_BAABEG010000001.1"/>
</dbReference>
<evidence type="ECO:0000256" key="9">
    <source>
        <dbReference type="ARBA" id="ARBA00023065"/>
    </source>
</evidence>
<comment type="caution">
    <text evidence="19">The sequence shown here is derived from an EMBL/GenBank/DDBJ whole genome shotgun (WGS) entry which is preliminary data.</text>
</comment>
<evidence type="ECO:0000256" key="8">
    <source>
        <dbReference type="ARBA" id="ARBA00022989"/>
    </source>
</evidence>
<dbReference type="AlphaFoldDB" id="A0A7X0F5S8"/>
<proteinExistence type="inferred from homology"/>
<protein>
    <recommendedName>
        <fullName evidence="15">ATP synthase subunit b</fullName>
    </recommendedName>
    <alternativeName>
        <fullName evidence="15">ATP synthase F(0) sector subunit b</fullName>
    </alternativeName>
    <alternativeName>
        <fullName evidence="15">ATPase subunit I</fullName>
    </alternativeName>
    <alternativeName>
        <fullName evidence="15">F-type ATPase subunit b</fullName>
        <shortName evidence="15">F-ATPase subunit b</shortName>
    </alternativeName>
</protein>
<dbReference type="GO" id="GO:0046933">
    <property type="term" value="F:proton-transporting ATP synthase activity, rotational mechanism"/>
    <property type="evidence" value="ECO:0007669"/>
    <property type="project" value="UniProtKB-UniRule"/>
</dbReference>
<reference evidence="19 20" key="1">
    <citation type="submission" date="2020-08" db="EMBL/GenBank/DDBJ databases">
        <title>Genomic Encyclopedia of Type Strains, Phase IV (KMG-IV): sequencing the most valuable type-strain genomes for metagenomic binning, comparative biology and taxonomic classification.</title>
        <authorList>
            <person name="Goeker M."/>
        </authorList>
    </citation>
    <scope>NUCLEOTIDE SEQUENCE [LARGE SCALE GENOMIC DNA]</scope>
    <source>
        <strain evidence="19 20">DSM 7051</strain>
    </source>
</reference>
<dbReference type="Pfam" id="PF00430">
    <property type="entry name" value="ATP-synt_B"/>
    <property type="match status" value="1"/>
</dbReference>
<evidence type="ECO:0000256" key="13">
    <source>
        <dbReference type="ARBA" id="ARBA00025614"/>
    </source>
</evidence>
<evidence type="ECO:0000256" key="10">
    <source>
        <dbReference type="ARBA" id="ARBA00023136"/>
    </source>
</evidence>
<feature type="region of interest" description="Disordered" evidence="18">
    <location>
        <begin position="13"/>
        <end position="37"/>
    </location>
</feature>
<comment type="function">
    <text evidence="13">Component of the F(0) channel, it forms part of the peripheral stalk, linking F(1) to F(0). The b'-subunit is a diverged and duplicated form of b found in plants and photosynthetic bacteria.</text>
</comment>
<name>A0A7X0F5S8_9HYPH</name>
<dbReference type="HAMAP" id="MF_01398">
    <property type="entry name" value="ATP_synth_b_bprime"/>
    <property type="match status" value="1"/>
</dbReference>
<evidence type="ECO:0000256" key="3">
    <source>
        <dbReference type="ARBA" id="ARBA00022448"/>
    </source>
</evidence>
<evidence type="ECO:0000256" key="6">
    <source>
        <dbReference type="ARBA" id="ARBA00022692"/>
    </source>
</evidence>
<keyword evidence="6 15" id="KW-0812">Transmembrane</keyword>
<organism evidence="19 20">
    <name type="scientific">Aminobacter aganoensis</name>
    <dbReference type="NCBI Taxonomy" id="83264"/>
    <lineage>
        <taxon>Bacteria</taxon>
        <taxon>Pseudomonadati</taxon>
        <taxon>Pseudomonadota</taxon>
        <taxon>Alphaproteobacteria</taxon>
        <taxon>Hyphomicrobiales</taxon>
        <taxon>Phyllobacteriaceae</taxon>
        <taxon>Aminobacter</taxon>
    </lineage>
</organism>
<dbReference type="GO" id="GO:0045259">
    <property type="term" value="C:proton-transporting ATP synthase complex"/>
    <property type="evidence" value="ECO:0007669"/>
    <property type="project" value="UniProtKB-KW"/>
</dbReference>
<dbReference type="PANTHER" id="PTHR33445:SF1">
    <property type="entry name" value="ATP SYNTHASE SUBUNIT B"/>
    <property type="match status" value="1"/>
</dbReference>
<dbReference type="PANTHER" id="PTHR33445">
    <property type="entry name" value="ATP SYNTHASE SUBUNIT B', CHLOROPLASTIC"/>
    <property type="match status" value="1"/>
</dbReference>
<evidence type="ECO:0000256" key="7">
    <source>
        <dbReference type="ARBA" id="ARBA00022781"/>
    </source>
</evidence>
<evidence type="ECO:0000256" key="11">
    <source>
        <dbReference type="ARBA" id="ARBA00023310"/>
    </source>
</evidence>
<comment type="subunit">
    <text evidence="14 15">F-type ATPases have 2 components, F(1) - the catalytic core - and F(0) - the membrane proton channel. F(1) has five subunits: alpha(3), beta(3), gamma(1), delta(1), epsilon(1). F(0) has three main subunits: a(1), b(2) and c(10-14). The alpha and beta chains form an alternating ring which encloses part of the gamma chain. F(1) is attached to F(0) by a central stalk formed by the gamma and epsilon chains, while a peripheral stalk is formed by the delta and b chains.</text>
</comment>
<evidence type="ECO:0000256" key="1">
    <source>
        <dbReference type="ARBA" id="ARBA00004377"/>
    </source>
</evidence>
<gene>
    <name evidence="15" type="primary">atpF</name>
    <name evidence="19" type="ORF">GGR00_001429</name>
</gene>
<keyword evidence="11 15" id="KW-0066">ATP synthesis</keyword>
<dbReference type="InterPro" id="IPR050059">
    <property type="entry name" value="ATP_synthase_B_chain"/>
</dbReference>
<evidence type="ECO:0000256" key="17">
    <source>
        <dbReference type="SAM" id="Coils"/>
    </source>
</evidence>
<sequence>MFVTPGYAEEVAPAAGEAQTDAGTAAHTETGAEHGGGGGLFPPFDSSTYPSQLLWLAITFGLFYLFLKNVVLPRVGGILEVRRDRIAGDLDQAARMKSEADAAVAAYEQELAEAKARANAIGQDARDAAKAEAEAKRKEVEAGLDQKLSAAETRIATIKANAMKEVGSIAEDTAAAIVQALGAGKVDKADIAAAVKAAGK</sequence>
<keyword evidence="20" id="KW-1185">Reference proteome</keyword>
<dbReference type="GO" id="GO:0005886">
    <property type="term" value="C:plasma membrane"/>
    <property type="evidence" value="ECO:0007669"/>
    <property type="project" value="UniProtKB-SubCell"/>
</dbReference>
<feature type="transmembrane region" description="Helical" evidence="15">
    <location>
        <begin position="49"/>
        <end position="67"/>
    </location>
</feature>
<keyword evidence="17" id="KW-0175">Coiled coil</keyword>
<keyword evidence="10 15" id="KW-0472">Membrane</keyword>
<evidence type="ECO:0000256" key="14">
    <source>
        <dbReference type="ARBA" id="ARBA00025830"/>
    </source>
</evidence>
<keyword evidence="3 15" id="KW-0813">Transport</keyword>
<keyword evidence="8 15" id="KW-1133">Transmembrane helix</keyword>
<evidence type="ECO:0000256" key="18">
    <source>
        <dbReference type="SAM" id="MobiDB-lite"/>
    </source>
</evidence>
<dbReference type="Gene3D" id="6.10.250.1580">
    <property type="match status" value="1"/>
</dbReference>
<keyword evidence="7 15" id="KW-0375">Hydrogen ion transport</keyword>
<evidence type="ECO:0000256" key="4">
    <source>
        <dbReference type="ARBA" id="ARBA00022475"/>
    </source>
</evidence>
<evidence type="ECO:0000313" key="19">
    <source>
        <dbReference type="EMBL" id="MBB6353661.1"/>
    </source>
</evidence>
<comment type="similarity">
    <text evidence="2 15 16">Belongs to the ATPase B chain family.</text>
</comment>
<feature type="coiled-coil region" evidence="17">
    <location>
        <begin position="90"/>
        <end position="124"/>
    </location>
</feature>
<comment type="subcellular location">
    <subcellularLocation>
        <location evidence="1">Cell inner membrane</location>
        <topology evidence="1">Single-pass membrane protein</topology>
    </subcellularLocation>
    <subcellularLocation>
        <location evidence="15">Cell membrane</location>
        <topology evidence="15">Single-pass membrane protein</topology>
    </subcellularLocation>
</comment>
<keyword evidence="5 15" id="KW-0138">CF(0)</keyword>
<dbReference type="GO" id="GO:0046961">
    <property type="term" value="F:proton-transporting ATPase activity, rotational mechanism"/>
    <property type="evidence" value="ECO:0007669"/>
    <property type="project" value="TreeGrafter"/>
</dbReference>
<evidence type="ECO:0000256" key="2">
    <source>
        <dbReference type="ARBA" id="ARBA00005513"/>
    </source>
</evidence>
<keyword evidence="4 15" id="KW-1003">Cell membrane</keyword>
<dbReference type="EMBL" id="JACHOU010000002">
    <property type="protein sequence ID" value="MBB6353661.1"/>
    <property type="molecule type" value="Genomic_DNA"/>
</dbReference>
<evidence type="ECO:0000313" key="20">
    <source>
        <dbReference type="Proteomes" id="UP000536262"/>
    </source>
</evidence>
<evidence type="ECO:0000256" key="15">
    <source>
        <dbReference type="HAMAP-Rule" id="MF_01398"/>
    </source>
</evidence>
<dbReference type="InterPro" id="IPR002146">
    <property type="entry name" value="ATP_synth_b/b'su_bac/chlpt"/>
</dbReference>
<evidence type="ECO:0000256" key="5">
    <source>
        <dbReference type="ARBA" id="ARBA00022547"/>
    </source>
</evidence>